<evidence type="ECO:0000313" key="1">
    <source>
        <dbReference type="EMBL" id="ANU24195.1"/>
    </source>
</evidence>
<dbReference type="RefSeq" id="WP_065527161.1">
    <property type="nucleotide sequence ID" value="NZ_CP016543.2"/>
</dbReference>
<proteinExistence type="predicted"/>
<reference evidence="1" key="1">
    <citation type="submission" date="2016-10" db="EMBL/GenBank/DDBJ databases">
        <authorList>
            <person name="See-Too W.S."/>
        </authorList>
    </citation>
    <scope>NUCLEOTIDE SEQUENCE</scope>
    <source>
        <strain evidence="1">DSM 22276</strain>
    </source>
</reference>
<evidence type="ECO:0000313" key="2">
    <source>
        <dbReference type="Proteomes" id="UP000092495"/>
    </source>
</evidence>
<dbReference type="AlphaFoldDB" id="A0A1C7EKC9"/>
<accession>A0A1C7EKC9</accession>
<gene>
    <name evidence="1" type="ORF">BCM40_12905</name>
</gene>
<name>A0A1C7EKC9_9BACL</name>
<dbReference type="OrthoDB" id="7054050at2"/>
<protein>
    <submittedName>
        <fullName evidence="1">Uncharacterized protein</fullName>
    </submittedName>
</protein>
<dbReference type="EMBL" id="CP016543">
    <property type="protein sequence ID" value="ANU24195.1"/>
    <property type="molecule type" value="Genomic_DNA"/>
</dbReference>
<dbReference type="Proteomes" id="UP000092495">
    <property type="component" value="Chromosome"/>
</dbReference>
<keyword evidence="2" id="KW-1185">Reference proteome</keyword>
<sequence>MKKFLYYPGFEIEDDEWLKFALLYMENVNTIVPEYASIKERSDTKIIKKYTDLLDVYHPKYDEGKQSSIEVMEIIDRFFTSKIYTSEKKMLDTWELKELQTVELYRGKYSHDFEDYCLEKSIATKTHNGILISKELSLAYMSIFAHSIGDRNGMSIITDVKDQQRLTLLNDHTQSYNSELVKLNTLKSILNINIPAHLKDVPLSDIISLRNKEDFQAKLKAFNKALNDFTSSTDQNLSEDNYKDFLDCLYDETNNLKSMVKAHLPEIISFNLYIGLTISNSASKSELLQNIVGASPLLFNSMRDVYKVYRNEIPNNLAPRYLTDLSNLGRIAIT</sequence>
<organism evidence="1 2">
    <name type="scientific">Planococcus donghaensis</name>
    <dbReference type="NCBI Taxonomy" id="414778"/>
    <lineage>
        <taxon>Bacteria</taxon>
        <taxon>Bacillati</taxon>
        <taxon>Bacillota</taxon>
        <taxon>Bacilli</taxon>
        <taxon>Bacillales</taxon>
        <taxon>Caryophanaceae</taxon>
        <taxon>Planococcus</taxon>
    </lineage>
</organism>
<dbReference type="KEGG" id="pdg:BCM40_12905"/>